<evidence type="ECO:0000313" key="1">
    <source>
        <dbReference type="EMBL" id="KKO72419.1"/>
    </source>
</evidence>
<evidence type="ECO:0000313" key="2">
    <source>
        <dbReference type="Proteomes" id="UP000078084"/>
    </source>
</evidence>
<dbReference type="Proteomes" id="UP000078084">
    <property type="component" value="Unassembled WGS sequence"/>
</dbReference>
<reference evidence="1 2" key="1">
    <citation type="submission" date="2015-04" db="EMBL/GenBank/DDBJ databases">
        <title>Genome sequence of Kerstersia gyiorum CG1.</title>
        <authorList>
            <person name="Greninger A.L."/>
            <person name="Kozyreva V."/>
            <person name="Chaturvedi V."/>
        </authorList>
    </citation>
    <scope>NUCLEOTIDE SEQUENCE [LARGE SCALE GENOMIC DNA]</scope>
    <source>
        <strain evidence="1 2">CG1</strain>
    </source>
</reference>
<keyword evidence="2" id="KW-1185">Reference proteome</keyword>
<protein>
    <submittedName>
        <fullName evidence="1">Uncharacterized protein</fullName>
    </submittedName>
</protein>
<name>A0A171KU52_9BURK</name>
<dbReference type="AlphaFoldDB" id="A0A171KU52"/>
<dbReference type="STRING" id="206506.AAV32_04935"/>
<sequence>MNTTATLPPPSHVVLDACVLMPGILRRLWLRLAGMGLYEPIWSEYIGDEWRRNAARIWSIPAERLQQEWHDMQTAFPTACAGNLQEWKAGLRYSDPKDWHVIAAARDAQARSPEASIAIATWNLRDFNRSELRRLGLQAVSPDTLLARFWHAAPSALLAALEGMAQDASDLGGTPEPIADALRRERLFLLRQLFWAQAQRQQTTGAEPLPSSLTPATS</sequence>
<accession>A0A171KU52</accession>
<proteinExistence type="predicted"/>
<dbReference type="PATRIC" id="fig|206506.3.peg.1062"/>
<dbReference type="EMBL" id="LBNE01000002">
    <property type="protein sequence ID" value="KKO72419.1"/>
    <property type="molecule type" value="Genomic_DNA"/>
</dbReference>
<comment type="caution">
    <text evidence="1">The sequence shown here is derived from an EMBL/GenBank/DDBJ whole genome shotgun (WGS) entry which is preliminary data.</text>
</comment>
<dbReference type="RefSeq" id="WP_068368333.1">
    <property type="nucleotide sequence ID" value="NZ_JAKVIY010000017.1"/>
</dbReference>
<gene>
    <name evidence="1" type="ORF">AAV32_04935</name>
</gene>
<organism evidence="1 2">
    <name type="scientific">Kerstersia gyiorum</name>
    <dbReference type="NCBI Taxonomy" id="206506"/>
    <lineage>
        <taxon>Bacteria</taxon>
        <taxon>Pseudomonadati</taxon>
        <taxon>Pseudomonadota</taxon>
        <taxon>Betaproteobacteria</taxon>
        <taxon>Burkholderiales</taxon>
        <taxon>Alcaligenaceae</taxon>
        <taxon>Kerstersia</taxon>
    </lineage>
</organism>